<name>A0A364KXX4_TALAM</name>
<dbReference type="AlphaFoldDB" id="A0A364KXX4"/>
<dbReference type="RefSeq" id="XP_040732922.1">
    <property type="nucleotide sequence ID" value="XM_040876781.1"/>
</dbReference>
<keyword evidence="5" id="KW-1185">Reference proteome</keyword>
<keyword evidence="2" id="KW-1133">Transmembrane helix</keyword>
<sequence>MAILSLKRTLVSAILLLSASQPASAQDTFSFLPSAASSTFPACGLTCQLLTEAQAGCVPPQAAVTSTDTYVSCFCQSALISGLPYTASMCPTCTSTSDQQLLSTWYKNYCAGGFRSTLTTSATATTSTATSTTGTNTATTTSTTSPSQKDSSPSDNASSSGSKSWFSTHWRWVVMLIILVIGFSALAAAAVWLKKRLDAKQPNLYHGDDRNNGGGSGSGPGPAAAFFAGSLRNLSRSNVNSTRASTNNSSNNVAVASKVPKMQQQPSMSTTSFSNRRSSTLTNSVVSNSNNNMTTNGHEMWGPNQARNFENVAPVEEPVFRNSMATAAAAAAFGGGAAGTAAAPGPEAIGIASTTANNSRTDLSSVGTGGGRATPRNLNRLSVQSASASNLHQQQQLQQQSTPLLREAQSHRELQRPQSASPVSPIHD</sequence>
<keyword evidence="2" id="KW-0812">Transmembrane</keyword>
<accession>A0A364KXX4</accession>
<dbReference type="Proteomes" id="UP000249363">
    <property type="component" value="Unassembled WGS sequence"/>
</dbReference>
<dbReference type="GeneID" id="63793634"/>
<evidence type="ECO:0000313" key="4">
    <source>
        <dbReference type="EMBL" id="RAO68406.1"/>
    </source>
</evidence>
<evidence type="ECO:0008006" key="6">
    <source>
        <dbReference type="Google" id="ProtNLM"/>
    </source>
</evidence>
<feature type="region of interest" description="Disordered" evidence="1">
    <location>
        <begin position="203"/>
        <end position="224"/>
    </location>
</feature>
<gene>
    <name evidence="4" type="ORF">BHQ10_004418</name>
</gene>
<evidence type="ECO:0000256" key="2">
    <source>
        <dbReference type="SAM" id="Phobius"/>
    </source>
</evidence>
<feature type="signal peptide" evidence="3">
    <location>
        <begin position="1"/>
        <end position="25"/>
    </location>
</feature>
<dbReference type="OrthoDB" id="5426355at2759"/>
<feature type="region of interest" description="Disordered" evidence="1">
    <location>
        <begin position="258"/>
        <end position="289"/>
    </location>
</feature>
<organism evidence="4 5">
    <name type="scientific">Talaromyces amestolkiae</name>
    <dbReference type="NCBI Taxonomy" id="1196081"/>
    <lineage>
        <taxon>Eukaryota</taxon>
        <taxon>Fungi</taxon>
        <taxon>Dikarya</taxon>
        <taxon>Ascomycota</taxon>
        <taxon>Pezizomycotina</taxon>
        <taxon>Eurotiomycetes</taxon>
        <taxon>Eurotiomycetidae</taxon>
        <taxon>Eurotiales</taxon>
        <taxon>Trichocomaceae</taxon>
        <taxon>Talaromyces</taxon>
        <taxon>Talaromyces sect. Talaromyces</taxon>
    </lineage>
</organism>
<feature type="compositionally biased region" description="Polar residues" evidence="1">
    <location>
        <begin position="353"/>
        <end position="366"/>
    </location>
</feature>
<evidence type="ECO:0000313" key="5">
    <source>
        <dbReference type="Proteomes" id="UP000249363"/>
    </source>
</evidence>
<evidence type="ECO:0000256" key="3">
    <source>
        <dbReference type="SAM" id="SignalP"/>
    </source>
</evidence>
<feature type="compositionally biased region" description="Low complexity" evidence="1">
    <location>
        <begin position="267"/>
        <end position="289"/>
    </location>
</feature>
<feature type="chain" id="PRO_5016875274" description="Integral membrane protein" evidence="3">
    <location>
        <begin position="26"/>
        <end position="428"/>
    </location>
</feature>
<keyword evidence="3" id="KW-0732">Signal</keyword>
<dbReference type="EMBL" id="MIKG01000007">
    <property type="protein sequence ID" value="RAO68406.1"/>
    <property type="molecule type" value="Genomic_DNA"/>
</dbReference>
<comment type="caution">
    <text evidence="4">The sequence shown here is derived from an EMBL/GenBank/DDBJ whole genome shotgun (WGS) entry which is preliminary data.</text>
</comment>
<feature type="region of interest" description="Disordered" evidence="1">
    <location>
        <begin position="125"/>
        <end position="163"/>
    </location>
</feature>
<feature type="transmembrane region" description="Helical" evidence="2">
    <location>
        <begin position="170"/>
        <end position="193"/>
    </location>
</feature>
<protein>
    <recommendedName>
        <fullName evidence="6">Integral membrane protein</fullName>
    </recommendedName>
</protein>
<keyword evidence="2" id="KW-0472">Membrane</keyword>
<proteinExistence type="predicted"/>
<reference evidence="4 5" key="1">
    <citation type="journal article" date="2017" name="Biotechnol. Biofuels">
        <title>Differential beta-glucosidase expression as a function of carbon source availability in Talaromyces amestolkiae: a genomic and proteomic approach.</title>
        <authorList>
            <person name="de Eugenio L.I."/>
            <person name="Mendez-Liter J.A."/>
            <person name="Nieto-Dominguez M."/>
            <person name="Alonso L."/>
            <person name="Gil-Munoz J."/>
            <person name="Barriuso J."/>
            <person name="Prieto A."/>
            <person name="Martinez M.J."/>
        </authorList>
    </citation>
    <scope>NUCLEOTIDE SEQUENCE [LARGE SCALE GENOMIC DNA]</scope>
    <source>
        <strain evidence="4 5">CIB</strain>
    </source>
</reference>
<feature type="compositionally biased region" description="Low complexity" evidence="1">
    <location>
        <begin position="384"/>
        <end position="401"/>
    </location>
</feature>
<feature type="region of interest" description="Disordered" evidence="1">
    <location>
        <begin position="352"/>
        <end position="428"/>
    </location>
</feature>
<evidence type="ECO:0000256" key="1">
    <source>
        <dbReference type="SAM" id="MobiDB-lite"/>
    </source>
</evidence>